<dbReference type="Proteomes" id="UP000694388">
    <property type="component" value="Unplaced"/>
</dbReference>
<comment type="catalytic activity">
    <reaction evidence="1">
        <text>a triacylglycerol + H2O = a diacylglycerol + a fatty acid + H(+)</text>
        <dbReference type="Rhea" id="RHEA:12044"/>
        <dbReference type="ChEBI" id="CHEBI:15377"/>
        <dbReference type="ChEBI" id="CHEBI:15378"/>
        <dbReference type="ChEBI" id="CHEBI:17855"/>
        <dbReference type="ChEBI" id="CHEBI:18035"/>
        <dbReference type="ChEBI" id="CHEBI:28868"/>
        <dbReference type="EC" id="3.1.1.3"/>
    </reaction>
</comment>
<evidence type="ECO:0000313" key="20">
    <source>
        <dbReference type="Proteomes" id="UP000694388"/>
    </source>
</evidence>
<dbReference type="InterPro" id="IPR001024">
    <property type="entry name" value="PLAT/LH2_dom"/>
</dbReference>
<evidence type="ECO:0000256" key="2">
    <source>
        <dbReference type="ARBA" id="ARBA00004613"/>
    </source>
</evidence>
<dbReference type="Pfam" id="PF01477">
    <property type="entry name" value="PLAT"/>
    <property type="match status" value="1"/>
</dbReference>
<evidence type="ECO:0000256" key="11">
    <source>
        <dbReference type="ARBA" id="ARBA00023157"/>
    </source>
</evidence>
<feature type="domain" description="PLAT" evidence="18">
    <location>
        <begin position="344"/>
        <end position="484"/>
    </location>
</feature>
<dbReference type="PANTHER" id="PTHR11610:SF146">
    <property type="entry name" value="LIPOPROTEIN LIPASE-LIKE"/>
    <property type="match status" value="1"/>
</dbReference>
<dbReference type="PROSITE" id="PS50095">
    <property type="entry name" value="PLAT"/>
    <property type="match status" value="1"/>
</dbReference>
<dbReference type="AlphaFoldDB" id="A0A8C4RCD9"/>
<evidence type="ECO:0000256" key="8">
    <source>
        <dbReference type="ARBA" id="ARBA00022801"/>
    </source>
</evidence>
<dbReference type="Pfam" id="PF00151">
    <property type="entry name" value="Lipase"/>
    <property type="match status" value="1"/>
</dbReference>
<accession>A0A8C4RCD9</accession>
<dbReference type="CDD" id="cd00707">
    <property type="entry name" value="Pancreat_lipase_like"/>
    <property type="match status" value="1"/>
</dbReference>
<dbReference type="EC" id="3.1.1.3" evidence="4"/>
<dbReference type="GO" id="GO:0034372">
    <property type="term" value="P:very-low-density lipoprotein particle remodeling"/>
    <property type="evidence" value="ECO:0007669"/>
    <property type="project" value="TreeGrafter"/>
</dbReference>
<keyword evidence="8" id="KW-0378">Hydrolase</keyword>
<evidence type="ECO:0000259" key="18">
    <source>
        <dbReference type="PROSITE" id="PS50095"/>
    </source>
</evidence>
<dbReference type="Ensembl" id="ENSEBUT00000028176.1">
    <property type="protein sequence ID" value="ENSEBUP00000027600.1"/>
    <property type="gene ID" value="ENSEBUG00000016898.1"/>
</dbReference>
<dbReference type="FunFam" id="3.40.50.1820:FF:000441">
    <property type="entry name" value="Lipoprotein lipase"/>
    <property type="match status" value="1"/>
</dbReference>
<evidence type="ECO:0000256" key="6">
    <source>
        <dbReference type="ARBA" id="ARBA00022674"/>
    </source>
</evidence>
<dbReference type="InterPro" id="IPR013818">
    <property type="entry name" value="Lipase"/>
</dbReference>
<evidence type="ECO:0000256" key="10">
    <source>
        <dbReference type="ARBA" id="ARBA00023098"/>
    </source>
</evidence>
<reference evidence="19" key="1">
    <citation type="submission" date="2025-08" db="UniProtKB">
        <authorList>
            <consortium name="Ensembl"/>
        </authorList>
    </citation>
    <scope>IDENTIFICATION</scope>
</reference>
<feature type="active site" description="Nucleophile" evidence="13">
    <location>
        <position position="162"/>
    </location>
</feature>
<evidence type="ECO:0000256" key="13">
    <source>
        <dbReference type="PIRSR" id="PIRSR000865-1"/>
    </source>
</evidence>
<dbReference type="PANTHER" id="PTHR11610">
    <property type="entry name" value="LIPASE"/>
    <property type="match status" value="1"/>
</dbReference>
<dbReference type="PIRSF" id="PIRSF000865">
    <property type="entry name" value="Lipoprotein_lipase_LIPH"/>
    <property type="match status" value="1"/>
</dbReference>
<dbReference type="GO" id="GO:0046872">
    <property type="term" value="F:metal ion binding"/>
    <property type="evidence" value="ECO:0007669"/>
    <property type="project" value="UniProtKB-KW"/>
</dbReference>
<dbReference type="SUPFAM" id="SSF53474">
    <property type="entry name" value="alpha/beta-Hydrolases"/>
    <property type="match status" value="1"/>
</dbReference>
<dbReference type="InterPro" id="IPR033906">
    <property type="entry name" value="Lipase_N"/>
</dbReference>
<dbReference type="GO" id="GO:0004465">
    <property type="term" value="F:lipoprotein lipase activity"/>
    <property type="evidence" value="ECO:0007669"/>
    <property type="project" value="InterPro"/>
</dbReference>
<feature type="active site" description="Charge relay system" evidence="13">
    <location>
        <position position="273"/>
    </location>
</feature>
<keyword evidence="11" id="KW-1015">Disulfide bond</keyword>
<sequence length="489" mass="54587">MAQPLTSFVVTMYLCAVLSPVLGQSSNGTLSREALSSIRSSFRLQQPEQGLFSLGCDLLPGHPSTLDLCSFQRDAPQSFLIIHGWTVIGMLEAWVEDMVAALQIREPNSNVIVVDWLLLAHQHYPVAAENTQYVGQDIATFLWWLQKETDYPLQRVHLIGYSLGAHAAGFAGSHMIKTNQIGRITGLDPAGPRFEGIDSHRRLSQEDAQFVDVLHTFTRGSVGLSIGIKQPVGHMDIYPNGGTAQPGCDIRNIFGGVSSHGLVAFAQAFKCEHERSVHLFIDSLLHGSGRAYRCKDAERFDRGLCLNCRKMRCNMLGYGARAVRTRRSSTMYLRTRGDMPYRVHHYQLKVAVSNSQAMQQQDTRPTFTLSLFGTKGNVEELPVAMKADVKPNRTQSFLVTTETDIGEITHVGLHWPVPAAWYSSVWTTLKRLSSSWWSESTANPMIFIHRLILKSGETQQKMKFCSKDGQDVELAPAREQIMFVKCQSS</sequence>
<evidence type="ECO:0000256" key="5">
    <source>
        <dbReference type="ARBA" id="ARBA00022525"/>
    </source>
</evidence>
<comment type="subcellular location">
    <subcellularLocation>
        <location evidence="2">Secreted</location>
    </subcellularLocation>
</comment>
<keyword evidence="10" id="KW-0443">Lipid metabolism</keyword>
<evidence type="ECO:0000256" key="1">
    <source>
        <dbReference type="ARBA" id="ARBA00001024"/>
    </source>
</evidence>
<evidence type="ECO:0000256" key="14">
    <source>
        <dbReference type="PIRSR" id="PIRSR000865-2"/>
    </source>
</evidence>
<comment type="caution">
    <text evidence="15">Lacks conserved residue(s) required for the propagation of feature annotation.</text>
</comment>
<dbReference type="InterPro" id="IPR016272">
    <property type="entry name" value="Lipase_LIPH"/>
</dbReference>
<proteinExistence type="inferred from homology"/>
<dbReference type="GO" id="GO:0034185">
    <property type="term" value="F:apolipoprotein binding"/>
    <property type="evidence" value="ECO:0007669"/>
    <property type="project" value="TreeGrafter"/>
</dbReference>
<comment type="similarity">
    <text evidence="3 16">Belongs to the AB hydrolase superfamily. Lipase family.</text>
</comment>
<evidence type="ECO:0000256" key="4">
    <source>
        <dbReference type="ARBA" id="ARBA00013279"/>
    </source>
</evidence>
<organism evidence="19 20">
    <name type="scientific">Eptatretus burgeri</name>
    <name type="common">Inshore hagfish</name>
    <dbReference type="NCBI Taxonomy" id="7764"/>
    <lineage>
        <taxon>Eukaryota</taxon>
        <taxon>Metazoa</taxon>
        <taxon>Chordata</taxon>
        <taxon>Craniata</taxon>
        <taxon>Vertebrata</taxon>
        <taxon>Cyclostomata</taxon>
        <taxon>Myxini</taxon>
        <taxon>Myxiniformes</taxon>
        <taxon>Myxinidae</taxon>
        <taxon>Eptatretinae</taxon>
        <taxon>Eptatretus</taxon>
    </lineage>
</organism>
<evidence type="ECO:0000256" key="12">
    <source>
        <dbReference type="ARBA" id="ARBA00023180"/>
    </source>
</evidence>
<feature type="active site" description="Charge relay system" evidence="13">
    <location>
        <position position="188"/>
    </location>
</feature>
<evidence type="ECO:0000256" key="17">
    <source>
        <dbReference type="SAM" id="SignalP"/>
    </source>
</evidence>
<dbReference type="Gene3D" id="3.40.50.1820">
    <property type="entry name" value="alpha/beta hydrolase"/>
    <property type="match status" value="1"/>
</dbReference>
<dbReference type="OMA" id="PAREQIM"/>
<keyword evidence="20" id="KW-1185">Reference proteome</keyword>
<dbReference type="InterPro" id="IPR000734">
    <property type="entry name" value="TAG_lipase"/>
</dbReference>
<dbReference type="GO" id="GO:0008201">
    <property type="term" value="F:heparin binding"/>
    <property type="evidence" value="ECO:0007669"/>
    <property type="project" value="UniProtKB-KW"/>
</dbReference>
<keyword evidence="14" id="KW-0479">Metal-binding</keyword>
<evidence type="ECO:0000256" key="3">
    <source>
        <dbReference type="ARBA" id="ARBA00010701"/>
    </source>
</evidence>
<dbReference type="Gene3D" id="2.60.60.20">
    <property type="entry name" value="PLAT/LH2 domain"/>
    <property type="match status" value="1"/>
</dbReference>
<keyword evidence="6" id="KW-0358">Heparin-binding</keyword>
<dbReference type="FunFam" id="2.60.60.20:FF:000010">
    <property type="entry name" value="hepatic triacylglycerol lipase"/>
    <property type="match status" value="1"/>
</dbReference>
<dbReference type="PRINTS" id="PR00822">
    <property type="entry name" value="LIPOLIPASE"/>
</dbReference>
<dbReference type="GeneTree" id="ENSGT00940000157602"/>
<evidence type="ECO:0000256" key="9">
    <source>
        <dbReference type="ARBA" id="ARBA00022963"/>
    </source>
</evidence>
<feature type="signal peptide" evidence="17">
    <location>
        <begin position="1"/>
        <end position="23"/>
    </location>
</feature>
<evidence type="ECO:0000256" key="15">
    <source>
        <dbReference type="PROSITE-ProRule" id="PRU00152"/>
    </source>
</evidence>
<keyword evidence="9" id="KW-0442">Lipid degradation</keyword>
<dbReference type="InterPro" id="IPR036392">
    <property type="entry name" value="PLAT/LH2_dom_sf"/>
</dbReference>
<keyword evidence="14" id="KW-0106">Calcium</keyword>
<dbReference type="PRINTS" id="PR00821">
    <property type="entry name" value="TAGLIPASE"/>
</dbReference>
<keyword evidence="5" id="KW-0964">Secreted</keyword>
<evidence type="ECO:0000256" key="16">
    <source>
        <dbReference type="RuleBase" id="RU004262"/>
    </source>
</evidence>
<reference evidence="19" key="2">
    <citation type="submission" date="2025-09" db="UniProtKB">
        <authorList>
            <consortium name="Ensembl"/>
        </authorList>
    </citation>
    <scope>IDENTIFICATION</scope>
</reference>
<protein>
    <recommendedName>
        <fullName evidence="4">triacylglycerol lipase</fullName>
        <ecNumber evidence="4">3.1.1.3</ecNumber>
    </recommendedName>
</protein>
<feature type="chain" id="PRO_5034895147" description="triacylglycerol lipase" evidence="17">
    <location>
        <begin position="24"/>
        <end position="489"/>
    </location>
</feature>
<dbReference type="SUPFAM" id="SSF49723">
    <property type="entry name" value="Lipase/lipooxygenase domain (PLAT/LH2 domain)"/>
    <property type="match status" value="1"/>
</dbReference>
<dbReference type="GO" id="GO:0005615">
    <property type="term" value="C:extracellular space"/>
    <property type="evidence" value="ECO:0007669"/>
    <property type="project" value="TreeGrafter"/>
</dbReference>
<dbReference type="SMART" id="SM00308">
    <property type="entry name" value="LH2"/>
    <property type="match status" value="1"/>
</dbReference>
<evidence type="ECO:0000313" key="19">
    <source>
        <dbReference type="Ensembl" id="ENSEBUP00000027600.1"/>
    </source>
</evidence>
<dbReference type="InterPro" id="IPR002330">
    <property type="entry name" value="Lipo_Lipase"/>
</dbReference>
<evidence type="ECO:0000256" key="7">
    <source>
        <dbReference type="ARBA" id="ARBA00022729"/>
    </source>
</evidence>
<name>A0A8C4RCD9_EPTBU</name>
<feature type="binding site" evidence="14">
    <location>
        <position position="202"/>
    </location>
    <ligand>
        <name>Ca(2+)</name>
        <dbReference type="ChEBI" id="CHEBI:29108"/>
    </ligand>
</feature>
<keyword evidence="7 17" id="KW-0732">Signal</keyword>
<keyword evidence="12" id="KW-0325">Glycoprotein</keyword>
<feature type="binding site" evidence="14">
    <location>
        <position position="207"/>
    </location>
    <ligand>
        <name>Ca(2+)</name>
        <dbReference type="ChEBI" id="CHEBI:29108"/>
    </ligand>
</feature>
<dbReference type="InterPro" id="IPR029058">
    <property type="entry name" value="AB_hydrolase_fold"/>
</dbReference>
<dbReference type="GO" id="GO:0016042">
    <property type="term" value="P:lipid catabolic process"/>
    <property type="evidence" value="ECO:0007669"/>
    <property type="project" value="UniProtKB-KW"/>
</dbReference>